<reference evidence="2" key="1">
    <citation type="submission" date="2023-09" db="EMBL/GenBank/DDBJ databases">
        <authorList>
            <person name="Li S."/>
            <person name="Li X."/>
            <person name="Zhang C."/>
            <person name="Zhao Z."/>
        </authorList>
    </citation>
    <scope>NUCLEOTIDE SEQUENCE [LARGE SCALE GENOMIC DNA]</scope>
    <source>
        <strain evidence="2">SQ345</strain>
    </source>
</reference>
<keyword evidence="2" id="KW-1185">Reference proteome</keyword>
<sequence length="139" mass="15991">MDHNLRQAYINTDYIIDDELGFWQINIGDTDRPLSRYLNTFENPTAAFITAYNPKSKRLKEGQNQQRQQQLHQAVSKLGLASCKGYGLSQQNDWPKEHSLLITNITKQQASQLAKDFQQAAFVWIDDKGLVSLVTQQDY</sequence>
<dbReference type="Proteomes" id="UP001248581">
    <property type="component" value="Chromosome"/>
</dbReference>
<gene>
    <name evidence="1" type="ORF">RI845_08005</name>
</gene>
<dbReference type="Pfam" id="PF11697">
    <property type="entry name" value="DUF3293"/>
    <property type="match status" value="1"/>
</dbReference>
<name>A0ABY9TQP2_9GAMM</name>
<protein>
    <submittedName>
        <fullName evidence="1">DUF3293 domain-containing protein</fullName>
    </submittedName>
</protein>
<organism evidence="1 2">
    <name type="scientific">Thalassotalea nanhaiensis</name>
    <dbReference type="NCBI Taxonomy" id="3065648"/>
    <lineage>
        <taxon>Bacteria</taxon>
        <taxon>Pseudomonadati</taxon>
        <taxon>Pseudomonadota</taxon>
        <taxon>Gammaproteobacteria</taxon>
        <taxon>Alteromonadales</taxon>
        <taxon>Colwelliaceae</taxon>
        <taxon>Thalassotalea</taxon>
    </lineage>
</organism>
<accession>A0ABY9TQP2</accession>
<dbReference type="InterPro" id="IPR021710">
    <property type="entry name" value="DUF3293"/>
</dbReference>
<dbReference type="EMBL" id="CP134146">
    <property type="protein sequence ID" value="WNC70069.1"/>
    <property type="molecule type" value="Genomic_DNA"/>
</dbReference>
<dbReference type="RefSeq" id="WP_348389210.1">
    <property type="nucleotide sequence ID" value="NZ_CP134146.1"/>
</dbReference>
<evidence type="ECO:0000313" key="2">
    <source>
        <dbReference type="Proteomes" id="UP001248581"/>
    </source>
</evidence>
<evidence type="ECO:0000313" key="1">
    <source>
        <dbReference type="EMBL" id="WNC70069.1"/>
    </source>
</evidence>
<proteinExistence type="predicted"/>